<evidence type="ECO:0000256" key="2">
    <source>
        <dbReference type="ARBA" id="ARBA00004496"/>
    </source>
</evidence>
<organism evidence="11 12">
    <name type="scientific">Saccharobesus litoralis</name>
    <dbReference type="NCBI Taxonomy" id="2172099"/>
    <lineage>
        <taxon>Bacteria</taxon>
        <taxon>Pseudomonadati</taxon>
        <taxon>Pseudomonadota</taxon>
        <taxon>Gammaproteobacteria</taxon>
        <taxon>Alteromonadales</taxon>
        <taxon>Alteromonadaceae</taxon>
        <taxon>Saccharobesus</taxon>
    </lineage>
</organism>
<evidence type="ECO:0000256" key="1">
    <source>
        <dbReference type="ARBA" id="ARBA00001849"/>
    </source>
</evidence>
<dbReference type="GO" id="GO:0003723">
    <property type="term" value="F:RNA binding"/>
    <property type="evidence" value="ECO:0007669"/>
    <property type="project" value="UniProtKB-UniRule"/>
</dbReference>
<feature type="compositionally biased region" description="Basic residues" evidence="9">
    <location>
        <begin position="762"/>
        <end position="780"/>
    </location>
</feature>
<comment type="similarity">
    <text evidence="8">Belongs to the RNR ribonuclease family. RNase R subfamily.</text>
</comment>
<dbReference type="PROSITE" id="PS50126">
    <property type="entry name" value="S1"/>
    <property type="match status" value="1"/>
</dbReference>
<dbReference type="InterPro" id="IPR001900">
    <property type="entry name" value="RNase_II/R"/>
</dbReference>
<comment type="catalytic activity">
    <reaction evidence="1 8">
        <text>Exonucleolytic cleavage in the 3'- to 5'-direction to yield nucleoside 5'-phosphates.</text>
        <dbReference type="EC" id="3.1.13.1"/>
    </reaction>
</comment>
<evidence type="ECO:0000313" key="11">
    <source>
        <dbReference type="EMBL" id="AWB66978.1"/>
    </source>
</evidence>
<evidence type="ECO:0000256" key="6">
    <source>
        <dbReference type="ARBA" id="ARBA00022839"/>
    </source>
</evidence>
<dbReference type="AlphaFoldDB" id="A0A2S0VRY6"/>
<dbReference type="PROSITE" id="PS01175">
    <property type="entry name" value="RIBONUCLEASE_II"/>
    <property type="match status" value="1"/>
</dbReference>
<feature type="region of interest" description="Disordered" evidence="9">
    <location>
        <begin position="727"/>
        <end position="823"/>
    </location>
</feature>
<dbReference type="SUPFAM" id="SSF50249">
    <property type="entry name" value="Nucleic acid-binding proteins"/>
    <property type="match status" value="4"/>
</dbReference>
<dbReference type="SMART" id="SM00316">
    <property type="entry name" value="S1"/>
    <property type="match status" value="2"/>
</dbReference>
<feature type="compositionally biased region" description="Polar residues" evidence="9">
    <location>
        <begin position="731"/>
        <end position="740"/>
    </location>
</feature>
<dbReference type="RefSeq" id="WP_108603031.1">
    <property type="nucleotide sequence ID" value="NZ_CP026604.1"/>
</dbReference>
<dbReference type="PANTHER" id="PTHR23355:SF9">
    <property type="entry name" value="DIS3-LIKE EXONUCLEASE 2"/>
    <property type="match status" value="1"/>
</dbReference>
<dbReference type="GO" id="GO:0005829">
    <property type="term" value="C:cytosol"/>
    <property type="evidence" value="ECO:0007669"/>
    <property type="project" value="TreeGrafter"/>
</dbReference>
<evidence type="ECO:0000313" key="12">
    <source>
        <dbReference type="Proteomes" id="UP000244441"/>
    </source>
</evidence>
<dbReference type="InterPro" id="IPR013223">
    <property type="entry name" value="RNase_B_OB_dom"/>
</dbReference>
<keyword evidence="5 8" id="KW-0378">Hydrolase</keyword>
<keyword evidence="7 8" id="KW-0694">RNA-binding</keyword>
<evidence type="ECO:0000256" key="7">
    <source>
        <dbReference type="ARBA" id="ARBA00022884"/>
    </source>
</evidence>
<dbReference type="NCBIfam" id="NF008648">
    <property type="entry name" value="PRK11642.1"/>
    <property type="match status" value="1"/>
</dbReference>
<dbReference type="PANTHER" id="PTHR23355">
    <property type="entry name" value="RIBONUCLEASE"/>
    <property type="match status" value="1"/>
</dbReference>
<evidence type="ECO:0000256" key="3">
    <source>
        <dbReference type="ARBA" id="ARBA00022490"/>
    </source>
</evidence>
<name>A0A2S0VRY6_9ALTE</name>
<dbReference type="GO" id="GO:0006402">
    <property type="term" value="P:mRNA catabolic process"/>
    <property type="evidence" value="ECO:0007669"/>
    <property type="project" value="TreeGrafter"/>
</dbReference>
<dbReference type="EC" id="3.1.13.1" evidence="8"/>
<dbReference type="InterPro" id="IPR040476">
    <property type="entry name" value="CSD2"/>
</dbReference>
<reference evidence="11 12" key="1">
    <citation type="submission" date="2018-01" db="EMBL/GenBank/DDBJ databases">
        <title>Genome sequence of a Cantenovulum-like bacteria.</title>
        <authorList>
            <person name="Tan W.R."/>
            <person name="Lau N.-S."/>
            <person name="Go F."/>
            <person name="Amirul A.-A.A."/>
        </authorList>
    </citation>
    <scope>NUCLEOTIDE SEQUENCE [LARGE SCALE GENOMIC DNA]</scope>
    <source>
        <strain evidence="11 12">CCB-QB4</strain>
    </source>
</reference>
<keyword evidence="3 8" id="KW-0963">Cytoplasm</keyword>
<feature type="compositionally biased region" description="Basic residues" evidence="9">
    <location>
        <begin position="794"/>
        <end position="806"/>
    </location>
</feature>
<comment type="function">
    <text evidence="8">3'-5' exoribonuclease that releases 5'-nucleoside monophosphates and is involved in maturation of structured RNAs.</text>
</comment>
<keyword evidence="6 8" id="KW-0269">Exonuclease</keyword>
<sequence length="823" mass="92551">MAKPANTPQYHPLLAEKVAAFVEQSLAPVSFEQLCHQHNTLDNHAQREMHACLEALDAEGRVILAKKDQYSTPEKLGLVTGKVIGHREGFGFLNSGAGKDLFIAGHMMTAYIHGDFVLAKLGGSDKKGRREARLIRVLQSRQEAIVGRYFVEHGLGFVVPDDSRIQHEVIIEPGNNKNARHGQMVVVDLIKRPSKRTSAIGKVSEVLGDHMAPGMEIDVALRNYDIPHSWSRKVLKELDKIADEVPEQAKLERQDLRQLPLVTIDGEDARDFDDAVYCERKRSGGWRLWVAIADVSYYVRPGTELDNQAQERGTSVYFPEQVVPMLPEKLSNGLCSLNPNVDRLCMVCEMTISEAGNLSGYQFYPAVMNSHARLTYTKVGKILDGDEKLREQYQAQVPHLENLHQMYLRLKERRMERGAIEFETPEPKFIFNADRKIDSIELVVRNDAHKLIEESMILANVAAAKFIEKHKAQALFRVHEPPEGERLTKFIGFLGELGITVTLDNQDISPHTYKALVERIQGRPDQELIQTMMLRSMQQAIYSGDNQGHFGLALKGYSHFTSPIRRYPDLVLHRAIKSVLVQQKAAKRQGGEFQYQAEDIDQLAEHTSMTERRADEATRDVANWLKCEFMRDHIGCTYGGVISAVTSFGFFVRVHDLYIEGLVHIGSLGNDYYIFDNAKQRLVGERTRQVYKLGDEVVIQVTSVNLEEKKIDFIIAPPDAKLDEIDDRRASASTKQPSKSEQLRKESSGQERAGSRSDKKNSAKKSRRSGKGKSKAKTKGSRTQQLMQQEKSKGKAGKKPAAKKKAGAASSGASKTKRKSKKR</sequence>
<dbReference type="InterPro" id="IPR011805">
    <property type="entry name" value="RNase_R"/>
</dbReference>
<feature type="domain" description="S1 motif" evidence="10">
    <location>
        <begin position="635"/>
        <end position="716"/>
    </location>
</feature>
<dbReference type="InterPro" id="IPR011129">
    <property type="entry name" value="CSD"/>
</dbReference>
<protein>
    <recommendedName>
        <fullName evidence="8">Ribonuclease R</fullName>
        <shortName evidence="8">RNase R</shortName>
        <ecNumber evidence="8">3.1.13.1</ecNumber>
    </recommendedName>
</protein>
<dbReference type="SMART" id="SM00357">
    <property type="entry name" value="CSP"/>
    <property type="match status" value="2"/>
</dbReference>
<dbReference type="Proteomes" id="UP000244441">
    <property type="component" value="Chromosome"/>
</dbReference>
<accession>A0A2S0VRY6</accession>
<dbReference type="CDD" id="cd04471">
    <property type="entry name" value="S1_RNase_R"/>
    <property type="match status" value="1"/>
</dbReference>
<dbReference type="KEGG" id="cate:C2869_11255"/>
<evidence type="ECO:0000256" key="9">
    <source>
        <dbReference type="SAM" id="MobiDB-lite"/>
    </source>
</evidence>
<proteinExistence type="inferred from homology"/>
<dbReference type="NCBIfam" id="TIGR00358">
    <property type="entry name" value="3_prime_RNase"/>
    <property type="match status" value="1"/>
</dbReference>
<dbReference type="Pfam" id="PF00575">
    <property type="entry name" value="S1"/>
    <property type="match status" value="1"/>
</dbReference>
<gene>
    <name evidence="8" type="primary">rnr</name>
    <name evidence="11" type="ORF">C2869_11255</name>
</gene>
<keyword evidence="4 8" id="KW-0540">Nuclease</keyword>
<evidence type="ECO:0000259" key="10">
    <source>
        <dbReference type="PROSITE" id="PS50126"/>
    </source>
</evidence>
<dbReference type="SMART" id="SM00955">
    <property type="entry name" value="RNB"/>
    <property type="match status" value="1"/>
</dbReference>
<dbReference type="InterPro" id="IPR012340">
    <property type="entry name" value="NA-bd_OB-fold"/>
</dbReference>
<evidence type="ECO:0000256" key="5">
    <source>
        <dbReference type="ARBA" id="ARBA00022801"/>
    </source>
</evidence>
<evidence type="ECO:0000256" key="8">
    <source>
        <dbReference type="HAMAP-Rule" id="MF_01895"/>
    </source>
</evidence>
<dbReference type="EMBL" id="CP026604">
    <property type="protein sequence ID" value="AWB66978.1"/>
    <property type="molecule type" value="Genomic_DNA"/>
</dbReference>
<keyword evidence="12" id="KW-1185">Reference proteome</keyword>
<dbReference type="Pfam" id="PF00773">
    <property type="entry name" value="RNB"/>
    <property type="match status" value="1"/>
</dbReference>
<dbReference type="InterPro" id="IPR003029">
    <property type="entry name" value="S1_domain"/>
</dbReference>
<feature type="compositionally biased region" description="Basic and acidic residues" evidence="9">
    <location>
        <begin position="741"/>
        <end position="761"/>
    </location>
</feature>
<dbReference type="InterPro" id="IPR022966">
    <property type="entry name" value="RNase_II/R_CS"/>
</dbReference>
<comment type="subcellular location">
    <subcellularLocation>
        <location evidence="2 8">Cytoplasm</location>
    </subcellularLocation>
</comment>
<dbReference type="NCBIfam" id="TIGR02063">
    <property type="entry name" value="RNase_R"/>
    <property type="match status" value="1"/>
</dbReference>
<dbReference type="Pfam" id="PF08206">
    <property type="entry name" value="OB_RNB"/>
    <property type="match status" value="1"/>
</dbReference>
<dbReference type="HAMAP" id="MF_01895">
    <property type="entry name" value="RNase_R"/>
    <property type="match status" value="1"/>
</dbReference>
<dbReference type="Gene3D" id="2.40.50.140">
    <property type="entry name" value="Nucleic acid-binding proteins"/>
    <property type="match status" value="2"/>
</dbReference>
<dbReference type="Pfam" id="PF17876">
    <property type="entry name" value="CSD2"/>
    <property type="match status" value="1"/>
</dbReference>
<dbReference type="InterPro" id="IPR050180">
    <property type="entry name" value="RNR_Ribonuclease"/>
</dbReference>
<dbReference type="OrthoDB" id="9764149at2"/>
<evidence type="ECO:0000256" key="4">
    <source>
        <dbReference type="ARBA" id="ARBA00022722"/>
    </source>
</evidence>
<dbReference type="GO" id="GO:0008859">
    <property type="term" value="F:exoribonuclease II activity"/>
    <property type="evidence" value="ECO:0007669"/>
    <property type="project" value="UniProtKB-UniRule"/>
</dbReference>
<dbReference type="InterPro" id="IPR004476">
    <property type="entry name" value="RNase_II/RNase_R"/>
</dbReference>